<sequence length="352" mass="39140">MQTPRKNSTSALNASTSPVVLSSSESFMSSSTTVSSTRTTDILTTMWQRDGPTNSSSRDTPSRSRSPEPSFASSDVSIVPMAMSTSKAVLSTFDAGETLPSTVYSTSLLSEEMTTVMPTSVPEDENDMCFPMRETTYPRDCAEIQTSCTERLLVNGEYVIQPEGYPYASFPVYCDFQTDDGNWTVIQRRIDGSINFERNWQDYKSGFGFLNTEFWLGNEKLHYLTSQTTYEILIELKNVHNDLFIAKYSKFRVGDEGVHYRLILGPYNGNAGNQLSKHANAHFSTPDADHDSSPNSNCADIHGGGWWFVQCDWCNLNGVYGLNENAGGIEWEGLPGGSYGLRATEMKIRPLH</sequence>
<dbReference type="SUPFAM" id="SSF56496">
    <property type="entry name" value="Fibrinogen C-terminal domain-like"/>
    <property type="match status" value="1"/>
</dbReference>
<evidence type="ECO:0000256" key="1">
    <source>
        <dbReference type="ARBA" id="ARBA00004613"/>
    </source>
</evidence>
<accession>A0A9Q1HI70</accession>
<gene>
    <name evidence="9" type="ORF">HOLleu_06635</name>
</gene>
<dbReference type="PANTHER" id="PTHR47221:SF6">
    <property type="entry name" value="FIBRINOGEN ALPHA CHAIN"/>
    <property type="match status" value="1"/>
</dbReference>
<dbReference type="SMART" id="SM00186">
    <property type="entry name" value="FBG"/>
    <property type="match status" value="1"/>
</dbReference>
<name>A0A9Q1HI70_HOLLE</name>
<comment type="subcellular location">
    <subcellularLocation>
        <location evidence="1">Secreted</location>
    </subcellularLocation>
</comment>
<dbReference type="InterPro" id="IPR002181">
    <property type="entry name" value="Fibrinogen_a/b/g_C_dom"/>
</dbReference>
<reference evidence="9" key="1">
    <citation type="submission" date="2021-10" db="EMBL/GenBank/DDBJ databases">
        <title>Tropical sea cucumber genome reveals ecological adaptation and Cuvierian tubules defense mechanism.</title>
        <authorList>
            <person name="Chen T."/>
        </authorList>
    </citation>
    <scope>NUCLEOTIDE SEQUENCE</scope>
    <source>
        <strain evidence="9">Nanhai2018</strain>
        <tissue evidence="9">Muscle</tissue>
    </source>
</reference>
<evidence type="ECO:0000259" key="8">
    <source>
        <dbReference type="PROSITE" id="PS51406"/>
    </source>
</evidence>
<evidence type="ECO:0000313" key="9">
    <source>
        <dbReference type="EMBL" id="KAJ8047594.1"/>
    </source>
</evidence>
<feature type="region of interest" description="Disordered" evidence="7">
    <location>
        <begin position="1"/>
        <end position="75"/>
    </location>
</feature>
<dbReference type="PANTHER" id="PTHR47221">
    <property type="entry name" value="FIBRINOGEN ALPHA CHAIN"/>
    <property type="match status" value="1"/>
</dbReference>
<dbReference type="EMBL" id="JAIZAY010000002">
    <property type="protein sequence ID" value="KAJ8047594.1"/>
    <property type="molecule type" value="Genomic_DNA"/>
</dbReference>
<dbReference type="OrthoDB" id="6514358at2759"/>
<evidence type="ECO:0000256" key="4">
    <source>
        <dbReference type="ARBA" id="ARBA00023054"/>
    </source>
</evidence>
<dbReference type="Proteomes" id="UP001152320">
    <property type="component" value="Chromosome 2"/>
</dbReference>
<dbReference type="NCBIfam" id="NF040941">
    <property type="entry name" value="GGGWT_bact"/>
    <property type="match status" value="1"/>
</dbReference>
<dbReference type="AlphaFoldDB" id="A0A9Q1HI70"/>
<evidence type="ECO:0000256" key="3">
    <source>
        <dbReference type="ARBA" id="ARBA00022729"/>
    </source>
</evidence>
<keyword evidence="4" id="KW-0175">Coiled coil</keyword>
<feature type="domain" description="Fibrinogen C-terminal" evidence="8">
    <location>
        <begin position="132"/>
        <end position="352"/>
    </location>
</feature>
<dbReference type="Pfam" id="PF00147">
    <property type="entry name" value="Fibrinogen_C"/>
    <property type="match status" value="1"/>
</dbReference>
<dbReference type="InterPro" id="IPR036056">
    <property type="entry name" value="Fibrinogen-like_C"/>
</dbReference>
<dbReference type="CDD" id="cd00087">
    <property type="entry name" value="FReD"/>
    <property type="match status" value="1"/>
</dbReference>
<evidence type="ECO:0000256" key="7">
    <source>
        <dbReference type="SAM" id="MobiDB-lite"/>
    </source>
</evidence>
<dbReference type="GO" id="GO:0005576">
    <property type="term" value="C:extracellular region"/>
    <property type="evidence" value="ECO:0007669"/>
    <property type="project" value="UniProtKB-SubCell"/>
</dbReference>
<keyword evidence="3" id="KW-0732">Signal</keyword>
<dbReference type="Gene3D" id="3.90.215.10">
    <property type="entry name" value="Gamma Fibrinogen, chain A, domain 1"/>
    <property type="match status" value="1"/>
</dbReference>
<feature type="compositionally biased region" description="Low complexity" evidence="7">
    <location>
        <begin position="15"/>
        <end position="45"/>
    </location>
</feature>
<organism evidence="9 10">
    <name type="scientific">Holothuria leucospilota</name>
    <name type="common">Black long sea cucumber</name>
    <name type="synonym">Mertensiothuria leucospilota</name>
    <dbReference type="NCBI Taxonomy" id="206669"/>
    <lineage>
        <taxon>Eukaryota</taxon>
        <taxon>Metazoa</taxon>
        <taxon>Echinodermata</taxon>
        <taxon>Eleutherozoa</taxon>
        <taxon>Echinozoa</taxon>
        <taxon>Holothuroidea</taxon>
        <taxon>Aspidochirotacea</taxon>
        <taxon>Aspidochirotida</taxon>
        <taxon>Holothuriidae</taxon>
        <taxon>Holothuria</taxon>
    </lineage>
</organism>
<keyword evidence="2" id="KW-0964">Secreted</keyword>
<evidence type="ECO:0000256" key="2">
    <source>
        <dbReference type="ARBA" id="ARBA00022525"/>
    </source>
</evidence>
<comment type="caution">
    <text evidence="9">The sequence shown here is derived from an EMBL/GenBank/DDBJ whole genome shotgun (WGS) entry which is preliminary data.</text>
</comment>
<dbReference type="InterPro" id="IPR037579">
    <property type="entry name" value="FIB_ANG-like"/>
</dbReference>
<proteinExistence type="predicted"/>
<evidence type="ECO:0000256" key="5">
    <source>
        <dbReference type="ARBA" id="ARBA00023157"/>
    </source>
</evidence>
<keyword evidence="5" id="KW-1015">Disulfide bond</keyword>
<keyword evidence="10" id="KW-1185">Reference proteome</keyword>
<evidence type="ECO:0000256" key="6">
    <source>
        <dbReference type="ARBA" id="ARBA00023180"/>
    </source>
</evidence>
<protein>
    <submittedName>
        <fullName evidence="9">Fibrinogen-like protein A</fullName>
    </submittedName>
</protein>
<feature type="compositionally biased region" description="Polar residues" evidence="7">
    <location>
        <begin position="1"/>
        <end position="14"/>
    </location>
</feature>
<dbReference type="InterPro" id="IPR014716">
    <property type="entry name" value="Fibrinogen_a/b/g_C_1"/>
</dbReference>
<evidence type="ECO:0000313" key="10">
    <source>
        <dbReference type="Proteomes" id="UP001152320"/>
    </source>
</evidence>
<dbReference type="PROSITE" id="PS51406">
    <property type="entry name" value="FIBRINOGEN_C_2"/>
    <property type="match status" value="1"/>
</dbReference>
<keyword evidence="6" id="KW-0325">Glycoprotein</keyword>